<evidence type="ECO:0000256" key="4">
    <source>
        <dbReference type="ARBA" id="ARBA00022723"/>
    </source>
</evidence>
<dbReference type="EMBL" id="KV918932">
    <property type="protein sequence ID" value="OSX74730.1"/>
    <property type="molecule type" value="Genomic_DNA"/>
</dbReference>
<evidence type="ECO:0000259" key="6">
    <source>
        <dbReference type="SMART" id="SM00835"/>
    </source>
</evidence>
<dbReference type="SUPFAM" id="SSF51182">
    <property type="entry name" value="RmlC-like cupins"/>
    <property type="match status" value="1"/>
</dbReference>
<reference evidence="7 8" key="1">
    <citation type="submission" date="2017-03" db="EMBL/GenBank/DDBJ databases">
        <title>WGS assembly of Porphyra umbilicalis.</title>
        <authorList>
            <person name="Brawley S.H."/>
            <person name="Blouin N.A."/>
            <person name="Ficko-Blean E."/>
            <person name="Wheeler G.L."/>
            <person name="Lohr M."/>
            <person name="Goodson H.V."/>
            <person name="Jenkins J.W."/>
            <person name="Blaby-Haas C.E."/>
            <person name="Helliwell K.E."/>
            <person name="Chan C."/>
            <person name="Marriage T."/>
            <person name="Bhattacharya D."/>
            <person name="Klein A.S."/>
            <person name="Badis Y."/>
            <person name="Brodie J."/>
            <person name="Cao Y."/>
            <person name="Collen J."/>
            <person name="Dittami S.M."/>
            <person name="Gachon C.M."/>
            <person name="Green B.R."/>
            <person name="Karpowicz S."/>
            <person name="Kim J.W."/>
            <person name="Kudahl U."/>
            <person name="Lin S."/>
            <person name="Michel G."/>
            <person name="Mittag M."/>
            <person name="Olson B.J."/>
            <person name="Pangilinan J."/>
            <person name="Peng Y."/>
            <person name="Qiu H."/>
            <person name="Shu S."/>
            <person name="Singer J.T."/>
            <person name="Smith A.G."/>
            <person name="Sprecher B.N."/>
            <person name="Wagner V."/>
            <person name="Wang W."/>
            <person name="Wang Z.-Y."/>
            <person name="Yan J."/>
            <person name="Yarish C."/>
            <person name="Zoeuner-Riek S."/>
            <person name="Zhuang Y."/>
            <person name="Zou Y."/>
            <person name="Lindquist E.A."/>
            <person name="Grimwood J."/>
            <person name="Barry K."/>
            <person name="Rokhsar D.S."/>
            <person name="Schmutz J."/>
            <person name="Stiller J.W."/>
            <person name="Grossman A.R."/>
            <person name="Prochnik S.E."/>
        </authorList>
    </citation>
    <scope>NUCLEOTIDE SEQUENCE [LARGE SCALE GENOMIC DNA]</scope>
    <source>
        <strain evidence="7">4086291</strain>
    </source>
</reference>
<keyword evidence="3" id="KW-0964">Secreted</keyword>
<dbReference type="PRINTS" id="PR00325">
    <property type="entry name" value="GERMIN"/>
</dbReference>
<evidence type="ECO:0000256" key="1">
    <source>
        <dbReference type="ARBA" id="ARBA00004613"/>
    </source>
</evidence>
<dbReference type="GO" id="GO:0005576">
    <property type="term" value="C:extracellular region"/>
    <property type="evidence" value="ECO:0007669"/>
    <property type="project" value="UniProtKB-SubCell"/>
</dbReference>
<dbReference type="Proteomes" id="UP000218209">
    <property type="component" value="Unassembled WGS sequence"/>
</dbReference>
<dbReference type="SMART" id="SM00835">
    <property type="entry name" value="Cupin_1"/>
    <property type="match status" value="1"/>
</dbReference>
<evidence type="ECO:0000256" key="2">
    <source>
        <dbReference type="ARBA" id="ARBA00007456"/>
    </source>
</evidence>
<accession>A0A1X6P1W8</accession>
<evidence type="ECO:0000313" key="8">
    <source>
        <dbReference type="Proteomes" id="UP000218209"/>
    </source>
</evidence>
<dbReference type="InterPro" id="IPR001929">
    <property type="entry name" value="Germin"/>
</dbReference>
<dbReference type="Gene3D" id="2.60.120.10">
    <property type="entry name" value="Jelly Rolls"/>
    <property type="match status" value="1"/>
</dbReference>
<dbReference type="AlphaFoldDB" id="A0A1X6P1W8"/>
<dbReference type="PANTHER" id="PTHR31238">
    <property type="entry name" value="GERMIN-LIKE PROTEIN SUBFAMILY 3 MEMBER 3"/>
    <property type="match status" value="1"/>
</dbReference>
<dbReference type="InterPro" id="IPR014710">
    <property type="entry name" value="RmlC-like_jellyroll"/>
</dbReference>
<evidence type="ECO:0000313" key="7">
    <source>
        <dbReference type="EMBL" id="OSX74730.1"/>
    </source>
</evidence>
<evidence type="ECO:0000256" key="5">
    <source>
        <dbReference type="ARBA" id="ARBA00023211"/>
    </source>
</evidence>
<feature type="domain" description="Cupin type-1" evidence="6">
    <location>
        <begin position="1"/>
        <end position="105"/>
    </location>
</feature>
<dbReference type="OrthoDB" id="1921208at2759"/>
<gene>
    <name evidence="7" type="ORF">BU14_0269s0009</name>
</gene>
<dbReference type="Pfam" id="PF00190">
    <property type="entry name" value="Cupin_1"/>
    <property type="match status" value="1"/>
</dbReference>
<keyword evidence="4" id="KW-0479">Metal-binding</keyword>
<name>A0A1X6P1W8_PORUM</name>
<keyword evidence="8" id="KW-1185">Reference proteome</keyword>
<comment type="subcellular location">
    <subcellularLocation>
        <location evidence="1">Secreted</location>
    </subcellularLocation>
</comment>
<dbReference type="InterPro" id="IPR006045">
    <property type="entry name" value="Cupin_1"/>
</dbReference>
<dbReference type="InterPro" id="IPR011051">
    <property type="entry name" value="RmlC_Cupin_sf"/>
</dbReference>
<organism evidence="7 8">
    <name type="scientific">Porphyra umbilicalis</name>
    <name type="common">Purple laver</name>
    <name type="synonym">Red alga</name>
    <dbReference type="NCBI Taxonomy" id="2786"/>
    <lineage>
        <taxon>Eukaryota</taxon>
        <taxon>Rhodophyta</taxon>
        <taxon>Bangiophyceae</taxon>
        <taxon>Bangiales</taxon>
        <taxon>Bangiaceae</taxon>
        <taxon>Porphyra</taxon>
    </lineage>
</organism>
<proteinExistence type="inferred from homology"/>
<sequence>MSYVAVKLNGGATLPAHTHPRAAEMDYMVYGVLKNSFVEEFGSARAKVDVTLNAGEVGVIPEGLMHAQTCVAHEGCFFIAVLNSADPGTQLSQSSICQLDAMQVATSLGNGKSPSAATAFCQGGVF</sequence>
<comment type="similarity">
    <text evidence="2">Belongs to the germin family.</text>
</comment>
<evidence type="ECO:0000256" key="3">
    <source>
        <dbReference type="ARBA" id="ARBA00022525"/>
    </source>
</evidence>
<keyword evidence="5" id="KW-0464">Manganese</keyword>
<protein>
    <recommendedName>
        <fullName evidence="6">Cupin type-1 domain-containing protein</fullName>
    </recommendedName>
</protein>
<dbReference type="GO" id="GO:0030145">
    <property type="term" value="F:manganese ion binding"/>
    <property type="evidence" value="ECO:0007669"/>
    <property type="project" value="InterPro"/>
</dbReference>